<gene>
    <name evidence="2" type="ORF">MUN68_017000</name>
</gene>
<dbReference type="InterPro" id="IPR003646">
    <property type="entry name" value="SH3-like_bac-type"/>
</dbReference>
<feature type="domain" description="SH3b" evidence="1">
    <location>
        <begin position="53"/>
        <end position="125"/>
    </location>
</feature>
<sequence length="240" mass="26872">MRTLKNTQENKTMSTSKRIVQSLLIVAVLFIASDVFSQTKEVEFDVYTTSATKASKYLLADDVALRDCPSVQCEQLTTINIGTNVRLLAKSETPHTINGIKSKWYKVKMGSQIGWIFGGMISQKTMVSNTNPEIRFVFGEAGFDFKGNKQFQVRALKNGIQVDKIVFQSERLSHANITLLNQKDKKSTVDVITLNNTLDAASYIVFKNNKLQKTNTLVASNMTKPIYTGLSYVFCEGEEN</sequence>
<dbReference type="RefSeq" id="WP_249992684.1">
    <property type="nucleotide sequence ID" value="NZ_CP116221.1"/>
</dbReference>
<evidence type="ECO:0000313" key="2">
    <source>
        <dbReference type="EMBL" id="WCO01745.1"/>
    </source>
</evidence>
<dbReference type="PROSITE" id="PS51781">
    <property type="entry name" value="SH3B"/>
    <property type="match status" value="1"/>
</dbReference>
<reference evidence="2 3" key="1">
    <citation type="submission" date="2023-01" db="EMBL/GenBank/DDBJ databases">
        <title>Psychroserpens ponticola sp. nov., isolated from seawater.</title>
        <authorList>
            <person name="Kristyanto S."/>
            <person name="Jung J."/>
            <person name="Kim J.M."/>
            <person name="Jeon C.O."/>
        </authorList>
    </citation>
    <scope>NUCLEOTIDE SEQUENCE [LARGE SCALE GENOMIC DNA]</scope>
    <source>
        <strain evidence="2 3">MSW6</strain>
    </source>
</reference>
<evidence type="ECO:0000313" key="3">
    <source>
        <dbReference type="Proteomes" id="UP001202717"/>
    </source>
</evidence>
<proteinExistence type="predicted"/>
<dbReference type="EMBL" id="CP116221">
    <property type="protein sequence ID" value="WCO01745.1"/>
    <property type="molecule type" value="Genomic_DNA"/>
</dbReference>
<name>A0ABY7RYF3_9FLAO</name>
<evidence type="ECO:0000259" key="1">
    <source>
        <dbReference type="PROSITE" id="PS51781"/>
    </source>
</evidence>
<dbReference type="Gene3D" id="2.30.30.40">
    <property type="entry name" value="SH3 Domains"/>
    <property type="match status" value="1"/>
</dbReference>
<organism evidence="2 3">
    <name type="scientific">Psychroserpens ponticola</name>
    <dbReference type="NCBI Taxonomy" id="2932268"/>
    <lineage>
        <taxon>Bacteria</taxon>
        <taxon>Pseudomonadati</taxon>
        <taxon>Bacteroidota</taxon>
        <taxon>Flavobacteriia</taxon>
        <taxon>Flavobacteriales</taxon>
        <taxon>Flavobacteriaceae</taxon>
        <taxon>Psychroserpens</taxon>
    </lineage>
</organism>
<keyword evidence="3" id="KW-1185">Reference proteome</keyword>
<accession>A0ABY7RYF3</accession>
<protein>
    <recommendedName>
        <fullName evidence="1">SH3b domain-containing protein</fullName>
    </recommendedName>
</protein>
<dbReference type="Proteomes" id="UP001202717">
    <property type="component" value="Chromosome"/>
</dbReference>